<evidence type="ECO:0000313" key="3">
    <source>
        <dbReference type="EMBL" id="QNP48713.1"/>
    </source>
</evidence>
<dbReference type="KEGG" id="daer:H9K75_00085"/>
<protein>
    <submittedName>
        <fullName evidence="3">DUF4166 domain-containing protein</fullName>
    </submittedName>
</protein>
<dbReference type="AlphaFoldDB" id="A0A7H0GK97"/>
<dbReference type="Pfam" id="PF13761">
    <property type="entry name" value="DUF4166"/>
    <property type="match status" value="1"/>
</dbReference>
<keyword evidence="4" id="KW-1185">Reference proteome</keyword>
<evidence type="ECO:0000259" key="2">
    <source>
        <dbReference type="Pfam" id="PF13761"/>
    </source>
</evidence>
<dbReference type="InterPro" id="IPR025311">
    <property type="entry name" value="DUF4166"/>
</dbReference>
<accession>A0A7H0GK97</accession>
<feature type="domain" description="DUF4166" evidence="2">
    <location>
        <begin position="41"/>
        <end position="211"/>
    </location>
</feature>
<feature type="region of interest" description="Disordered" evidence="1">
    <location>
        <begin position="1"/>
        <end position="21"/>
    </location>
</feature>
<reference evidence="3 4" key="1">
    <citation type="submission" date="2020-08" db="EMBL/GenBank/DDBJ databases">
        <title>Genome sequence of Diaphorobacter aerolatus KACC 16536T.</title>
        <authorList>
            <person name="Hyun D.-W."/>
            <person name="Bae J.-W."/>
        </authorList>
    </citation>
    <scope>NUCLEOTIDE SEQUENCE [LARGE SCALE GENOMIC DNA]</scope>
    <source>
        <strain evidence="3 4">KACC 16536</strain>
    </source>
</reference>
<organism evidence="3 4">
    <name type="scientific">Diaphorobacter aerolatus</name>
    <dbReference type="NCBI Taxonomy" id="1288495"/>
    <lineage>
        <taxon>Bacteria</taxon>
        <taxon>Pseudomonadati</taxon>
        <taxon>Pseudomonadota</taxon>
        <taxon>Betaproteobacteria</taxon>
        <taxon>Burkholderiales</taxon>
        <taxon>Comamonadaceae</taxon>
        <taxon>Diaphorobacter</taxon>
    </lineage>
</organism>
<dbReference type="EMBL" id="CP060783">
    <property type="protein sequence ID" value="QNP48713.1"/>
    <property type="molecule type" value="Genomic_DNA"/>
</dbReference>
<evidence type="ECO:0000256" key="1">
    <source>
        <dbReference type="SAM" id="MobiDB-lite"/>
    </source>
</evidence>
<proteinExistence type="predicted"/>
<name>A0A7H0GK97_9BURK</name>
<sequence>MNTLHRSIASRTDRLNGSGRASPHSALDLSALVGEAAWNRLSPAIRRRFAAGHADVTYRGSMELKASRMGRLFGMAAALLGSPLAASQKQAVAASVNVRNDGAGGVVWERVLGNQRVRSTKRLGPDGSLEECTSGGLSMHLDVRVEADGALVFESRGYFLLVRGLRIAIPAWMTPGTCRVSHQDVGPGQFRFTLDMRHPLWGDTFHQTGVFDDPAAIH</sequence>
<gene>
    <name evidence="3" type="ORF">H9K75_00085</name>
</gene>
<dbReference type="Proteomes" id="UP000516028">
    <property type="component" value="Chromosome"/>
</dbReference>
<evidence type="ECO:0000313" key="4">
    <source>
        <dbReference type="Proteomes" id="UP000516028"/>
    </source>
</evidence>
<dbReference type="RefSeq" id="WP_187724308.1">
    <property type="nucleotide sequence ID" value="NZ_CP060783.1"/>
</dbReference>